<dbReference type="KEGG" id="gaw:V144x_19390"/>
<reference evidence="1 2" key="1">
    <citation type="submission" date="2019-03" db="EMBL/GenBank/DDBJ databases">
        <title>Deep-cultivation of Planctomycetes and their phenomic and genomic characterization uncovers novel biology.</title>
        <authorList>
            <person name="Wiegand S."/>
            <person name="Jogler M."/>
            <person name="Boedeker C."/>
            <person name="Pinto D."/>
            <person name="Vollmers J."/>
            <person name="Rivas-Marin E."/>
            <person name="Kohn T."/>
            <person name="Peeters S.H."/>
            <person name="Heuer A."/>
            <person name="Rast P."/>
            <person name="Oberbeckmann S."/>
            <person name="Bunk B."/>
            <person name="Jeske O."/>
            <person name="Meyerdierks A."/>
            <person name="Storesund J.E."/>
            <person name="Kallscheuer N."/>
            <person name="Luecker S."/>
            <person name="Lage O.M."/>
            <person name="Pohl T."/>
            <person name="Merkel B.J."/>
            <person name="Hornburger P."/>
            <person name="Mueller R.-W."/>
            <person name="Bruemmer F."/>
            <person name="Labrenz M."/>
            <person name="Spormann A.M."/>
            <person name="Op den Camp H."/>
            <person name="Overmann J."/>
            <person name="Amann R."/>
            <person name="Jetten M.S.M."/>
            <person name="Mascher T."/>
            <person name="Medema M.H."/>
            <person name="Devos D.P."/>
            <person name="Kaster A.-K."/>
            <person name="Ovreas L."/>
            <person name="Rohde M."/>
            <person name="Galperin M.Y."/>
            <person name="Jogler C."/>
        </authorList>
    </citation>
    <scope>NUCLEOTIDE SEQUENCE [LARGE SCALE GENOMIC DNA]</scope>
    <source>
        <strain evidence="1 2">V144</strain>
    </source>
</reference>
<name>A0A517VU07_9PLAN</name>
<dbReference type="Pfam" id="PF19692">
    <property type="entry name" value="DUF6193"/>
    <property type="match status" value="1"/>
</dbReference>
<accession>A0A517VU07</accession>
<dbReference type="EMBL" id="CP037920">
    <property type="protein sequence ID" value="QDT96482.1"/>
    <property type="molecule type" value="Genomic_DNA"/>
</dbReference>
<dbReference type="AlphaFoldDB" id="A0A517VU07"/>
<gene>
    <name evidence="1" type="ORF">V144x_19390</name>
</gene>
<dbReference type="RefSeq" id="WP_144984681.1">
    <property type="nucleotide sequence ID" value="NZ_CP037920.1"/>
</dbReference>
<evidence type="ECO:0000313" key="2">
    <source>
        <dbReference type="Proteomes" id="UP000318704"/>
    </source>
</evidence>
<dbReference type="Proteomes" id="UP000318704">
    <property type="component" value="Chromosome"/>
</dbReference>
<evidence type="ECO:0000313" key="1">
    <source>
        <dbReference type="EMBL" id="QDT96482.1"/>
    </source>
</evidence>
<dbReference type="InterPro" id="IPR045682">
    <property type="entry name" value="DUF6193"/>
</dbReference>
<organism evidence="1 2">
    <name type="scientific">Gimesia aquarii</name>
    <dbReference type="NCBI Taxonomy" id="2527964"/>
    <lineage>
        <taxon>Bacteria</taxon>
        <taxon>Pseudomonadati</taxon>
        <taxon>Planctomycetota</taxon>
        <taxon>Planctomycetia</taxon>
        <taxon>Planctomycetales</taxon>
        <taxon>Planctomycetaceae</taxon>
        <taxon>Gimesia</taxon>
    </lineage>
</organism>
<sequence>MASQAFYPDLAEPGALAEHLLMGIGEIDNELLVKSWPEVIEAQAEGKHFHGTRLFHSHSSATIYCEHRSVYLYLEAERRMFCINFAAEGVEAARAHTSDLVVSASFFRRWGIDHVSPDALDSEFSCVELTERKSALEEVESRWNWYQESIAEGDPDLVAFFEVASLVPELRQLYPFKSVYYFCFSRCTHYPFTKDCPYVKPKYDSETHKVITNYYQVLLHEKVLGEGNAQEVVQIVLQHLPEGCGPAVSCSADYL</sequence>
<proteinExistence type="predicted"/>
<protein>
    <submittedName>
        <fullName evidence="1">Uncharacterized protein</fullName>
    </submittedName>
</protein>